<evidence type="ECO:0000256" key="4">
    <source>
        <dbReference type="ARBA" id="ARBA00022723"/>
    </source>
</evidence>
<dbReference type="GO" id="GO:0046872">
    <property type="term" value="F:metal ion binding"/>
    <property type="evidence" value="ECO:0007669"/>
    <property type="project" value="UniProtKB-KW"/>
</dbReference>
<dbReference type="GO" id="GO:0008934">
    <property type="term" value="F:inositol monophosphate 1-phosphatase activity"/>
    <property type="evidence" value="ECO:0007669"/>
    <property type="project" value="InterPro"/>
</dbReference>
<name>A0A2P4PUH1_RHIID</name>
<evidence type="ECO:0000256" key="7">
    <source>
        <dbReference type="PIRSR" id="PIRSR600760-2"/>
    </source>
</evidence>
<dbReference type="EMBL" id="AUPC02000143">
    <property type="protein sequence ID" value="POG69026.1"/>
    <property type="molecule type" value="Genomic_DNA"/>
</dbReference>
<comment type="pathway">
    <text evidence="8">Polyol metabolism; myo-inositol biosynthesis; myo-inositol from D-glucose 6-phosphate: step 2/2.</text>
</comment>
<dbReference type="PROSITE" id="PS00629">
    <property type="entry name" value="IMP_1"/>
    <property type="match status" value="1"/>
</dbReference>
<sequence>MGEEYDRRFYNFCYTIKLPPCKKKWGKMCIRDRFLEFAISLVQECGQIILEASKERYSKINKIYEKGENPSDLVTETDKIVEELIKSKLNSKFPDHKFVGEETAAAAGKHHGLTDEPTWIVDPIDGTTNFIHWFPFVAVCIGLTINKEPVVGAVFNPFLNQLYTARKGNGAYLNLNTKLPLSSPNPPITLPSSLSQCLVVSEYGSNRSSTTLGKKFRSVHSLMSKPGDVTWGKKNAGLVRGIRSLGSAALDIIQVAKGEADIFWEIGCWEWDVTAALVILRESGGIMVNGNGPNEEPFNILGRKYLAVRGGSSCAGDETVEQSQLRLVREFWNIVEEIDCPRE</sequence>
<accession>A0A2P4PUH1</accession>
<evidence type="ECO:0000256" key="5">
    <source>
        <dbReference type="ARBA" id="ARBA00022801"/>
    </source>
</evidence>
<dbReference type="PRINTS" id="PR00377">
    <property type="entry name" value="IMPHPHTASES"/>
</dbReference>
<comment type="caution">
    <text evidence="9">The sequence shown here is derived from an EMBL/GenBank/DDBJ whole genome shotgun (WGS) entry which is preliminary data.</text>
</comment>
<keyword evidence="5 8" id="KW-0378">Hydrolase</keyword>
<comment type="similarity">
    <text evidence="3 8">Belongs to the inositol monophosphatase superfamily.</text>
</comment>
<evidence type="ECO:0000256" key="6">
    <source>
        <dbReference type="ARBA" id="ARBA00022842"/>
    </source>
</evidence>
<dbReference type="Proteomes" id="UP000018888">
    <property type="component" value="Unassembled WGS sequence"/>
</dbReference>
<organism evidence="9 10">
    <name type="scientific">Rhizophagus irregularis (strain DAOM 181602 / DAOM 197198 / MUCL 43194)</name>
    <name type="common">Arbuscular mycorrhizal fungus</name>
    <name type="synonym">Glomus intraradices</name>
    <dbReference type="NCBI Taxonomy" id="747089"/>
    <lineage>
        <taxon>Eukaryota</taxon>
        <taxon>Fungi</taxon>
        <taxon>Fungi incertae sedis</taxon>
        <taxon>Mucoromycota</taxon>
        <taxon>Glomeromycotina</taxon>
        <taxon>Glomeromycetes</taxon>
        <taxon>Glomerales</taxon>
        <taxon>Glomeraceae</taxon>
        <taxon>Rhizophagus</taxon>
    </lineage>
</organism>
<dbReference type="UniPathway" id="UPA00823">
    <property type="reaction ID" value="UER00788"/>
</dbReference>
<dbReference type="PANTHER" id="PTHR20854">
    <property type="entry name" value="INOSITOL MONOPHOSPHATASE"/>
    <property type="match status" value="1"/>
</dbReference>
<evidence type="ECO:0000256" key="1">
    <source>
        <dbReference type="ARBA" id="ARBA00001033"/>
    </source>
</evidence>
<proteinExistence type="inferred from homology"/>
<gene>
    <name evidence="9" type="ORF">GLOIN_2v1777611</name>
</gene>
<evidence type="ECO:0000313" key="10">
    <source>
        <dbReference type="Proteomes" id="UP000018888"/>
    </source>
</evidence>
<feature type="binding site" evidence="7">
    <location>
        <position position="125"/>
    </location>
    <ligand>
        <name>Mg(2+)</name>
        <dbReference type="ChEBI" id="CHEBI:18420"/>
        <label>1</label>
        <note>catalytic</note>
    </ligand>
</feature>
<comment type="cofactor">
    <cofactor evidence="2 7 8">
        <name>Mg(2+)</name>
        <dbReference type="ChEBI" id="CHEBI:18420"/>
    </cofactor>
</comment>
<evidence type="ECO:0000313" key="9">
    <source>
        <dbReference type="EMBL" id="POG69026.1"/>
    </source>
</evidence>
<evidence type="ECO:0000256" key="3">
    <source>
        <dbReference type="ARBA" id="ARBA00009759"/>
    </source>
</evidence>
<comment type="catalytic activity">
    <reaction evidence="1 8">
        <text>a myo-inositol phosphate + H2O = myo-inositol + phosphate</text>
        <dbReference type="Rhea" id="RHEA:24056"/>
        <dbReference type="ChEBI" id="CHEBI:15377"/>
        <dbReference type="ChEBI" id="CHEBI:17268"/>
        <dbReference type="ChEBI" id="CHEBI:43474"/>
        <dbReference type="ChEBI" id="CHEBI:84139"/>
        <dbReference type="EC" id="3.1.3.25"/>
    </reaction>
</comment>
<protein>
    <recommendedName>
        <fullName evidence="8">Inositol-1-monophosphatase</fullName>
        <ecNumber evidence="8">3.1.3.25</ecNumber>
    </recommendedName>
</protein>
<keyword evidence="6 7" id="KW-0460">Magnesium</keyword>
<dbReference type="EC" id="3.1.3.25" evidence="8"/>
<evidence type="ECO:0000256" key="2">
    <source>
        <dbReference type="ARBA" id="ARBA00001946"/>
    </source>
</evidence>
<feature type="binding site" evidence="7">
    <location>
        <position position="122"/>
    </location>
    <ligand>
        <name>Mg(2+)</name>
        <dbReference type="ChEBI" id="CHEBI:18420"/>
        <label>1</label>
        <note>catalytic</note>
    </ligand>
</feature>
<keyword evidence="10" id="KW-1185">Reference proteome</keyword>
<dbReference type="AlphaFoldDB" id="A0A2P4PUH1"/>
<keyword evidence="4 7" id="KW-0479">Metal-binding</keyword>
<evidence type="ECO:0000256" key="8">
    <source>
        <dbReference type="RuleBase" id="RU364068"/>
    </source>
</evidence>
<dbReference type="InterPro" id="IPR033942">
    <property type="entry name" value="IMPase"/>
</dbReference>
<dbReference type="SUPFAM" id="SSF56655">
    <property type="entry name" value="Carbohydrate phosphatase"/>
    <property type="match status" value="1"/>
</dbReference>
<dbReference type="GO" id="GO:0007165">
    <property type="term" value="P:signal transduction"/>
    <property type="evidence" value="ECO:0007669"/>
    <property type="project" value="TreeGrafter"/>
</dbReference>
<feature type="binding site" evidence="7">
    <location>
        <position position="124"/>
    </location>
    <ligand>
        <name>Mg(2+)</name>
        <dbReference type="ChEBI" id="CHEBI:18420"/>
        <label>1</label>
        <note>catalytic</note>
    </ligand>
</feature>
<dbReference type="PANTHER" id="PTHR20854:SF4">
    <property type="entry name" value="INOSITOL-1-MONOPHOSPHATASE-RELATED"/>
    <property type="match status" value="1"/>
</dbReference>
<dbReference type="InterPro" id="IPR020583">
    <property type="entry name" value="Inositol_monoP_metal-BS"/>
</dbReference>
<dbReference type="VEuPathDB" id="FungiDB:RhiirFUN_001008"/>
<dbReference type="Pfam" id="PF00459">
    <property type="entry name" value="Inositol_P"/>
    <property type="match status" value="1"/>
</dbReference>
<dbReference type="GO" id="GO:0006021">
    <property type="term" value="P:inositol biosynthetic process"/>
    <property type="evidence" value="ECO:0007669"/>
    <property type="project" value="UniProtKB-UniPathway"/>
</dbReference>
<dbReference type="CDD" id="cd01639">
    <property type="entry name" value="IMPase"/>
    <property type="match status" value="1"/>
</dbReference>
<feature type="binding site" evidence="7">
    <location>
        <position position="101"/>
    </location>
    <ligand>
        <name>Mg(2+)</name>
        <dbReference type="ChEBI" id="CHEBI:18420"/>
        <label>1</label>
        <note>catalytic</note>
    </ligand>
</feature>
<dbReference type="InterPro" id="IPR000760">
    <property type="entry name" value="Inositol_monophosphatase-like"/>
</dbReference>
<reference evidence="9 10" key="1">
    <citation type="journal article" date="2013" name="Proc. Natl. Acad. Sci. U.S.A.">
        <title>Genome of an arbuscular mycorrhizal fungus provides insight into the oldest plant symbiosis.</title>
        <authorList>
            <person name="Tisserant E."/>
            <person name="Malbreil M."/>
            <person name="Kuo A."/>
            <person name="Kohler A."/>
            <person name="Symeonidi A."/>
            <person name="Balestrini R."/>
            <person name="Charron P."/>
            <person name="Duensing N."/>
            <person name="Frei Dit Frey N."/>
            <person name="Gianinazzi-Pearson V."/>
            <person name="Gilbert L.B."/>
            <person name="Handa Y."/>
            <person name="Herr J.R."/>
            <person name="Hijri M."/>
            <person name="Koul R."/>
            <person name="Kawaguchi M."/>
            <person name="Krajinski F."/>
            <person name="Lammers P.J."/>
            <person name="Masclaux F.G."/>
            <person name="Murat C."/>
            <person name="Morin E."/>
            <person name="Ndikumana S."/>
            <person name="Pagni M."/>
            <person name="Petitpierre D."/>
            <person name="Requena N."/>
            <person name="Rosikiewicz P."/>
            <person name="Riley R."/>
            <person name="Saito K."/>
            <person name="San Clemente H."/>
            <person name="Shapiro H."/>
            <person name="van Tuinen D."/>
            <person name="Becard G."/>
            <person name="Bonfante P."/>
            <person name="Paszkowski U."/>
            <person name="Shachar-Hill Y.Y."/>
            <person name="Tuskan G.A."/>
            <person name="Young P.W."/>
            <person name="Sanders I.R."/>
            <person name="Henrissat B."/>
            <person name="Rensing S.A."/>
            <person name="Grigoriev I.V."/>
            <person name="Corradi N."/>
            <person name="Roux C."/>
            <person name="Martin F."/>
        </authorList>
    </citation>
    <scope>NUCLEOTIDE SEQUENCE [LARGE SCALE GENOMIC DNA]</scope>
    <source>
        <strain evidence="9 10">DAOM 197198</strain>
    </source>
</reference>
<dbReference type="Gene3D" id="3.30.540.10">
    <property type="entry name" value="Fructose-1,6-Bisphosphatase, subunit A, domain 1"/>
    <property type="match status" value="1"/>
</dbReference>
<dbReference type="Gene3D" id="3.40.190.80">
    <property type="match status" value="1"/>
</dbReference>
<feature type="binding site" evidence="7">
    <location>
        <position position="272"/>
    </location>
    <ligand>
        <name>Mg(2+)</name>
        <dbReference type="ChEBI" id="CHEBI:18420"/>
        <label>1</label>
        <note>catalytic</note>
    </ligand>
</feature>
<dbReference type="FunFam" id="3.30.540.10:FF:000004">
    <property type="entry name" value="Inositol-1-monophosphatase"/>
    <property type="match status" value="1"/>
</dbReference>
<reference evidence="9 10" key="2">
    <citation type="journal article" date="2018" name="New Phytol.">
        <title>High intraspecific genome diversity in the model arbuscular mycorrhizal symbiont Rhizophagus irregularis.</title>
        <authorList>
            <person name="Chen E.C.H."/>
            <person name="Morin E."/>
            <person name="Beaudet D."/>
            <person name="Noel J."/>
            <person name="Yildirir G."/>
            <person name="Ndikumana S."/>
            <person name="Charron P."/>
            <person name="St-Onge C."/>
            <person name="Giorgi J."/>
            <person name="Kruger M."/>
            <person name="Marton T."/>
            <person name="Ropars J."/>
            <person name="Grigoriev I.V."/>
            <person name="Hainaut M."/>
            <person name="Henrissat B."/>
            <person name="Roux C."/>
            <person name="Martin F."/>
            <person name="Corradi N."/>
        </authorList>
    </citation>
    <scope>NUCLEOTIDE SEQUENCE [LARGE SCALE GENOMIC DNA]</scope>
    <source>
        <strain evidence="9 10">DAOM 197198</strain>
    </source>
</reference>